<feature type="transmembrane region" description="Helical" evidence="8">
    <location>
        <begin position="6"/>
        <end position="28"/>
    </location>
</feature>
<feature type="transmembrane region" description="Helical" evidence="8">
    <location>
        <begin position="160"/>
        <end position="179"/>
    </location>
</feature>
<evidence type="ECO:0000313" key="10">
    <source>
        <dbReference type="EMBL" id="HIX01633.1"/>
    </source>
</evidence>
<evidence type="ECO:0000256" key="3">
    <source>
        <dbReference type="ARBA" id="ARBA00022448"/>
    </source>
</evidence>
<evidence type="ECO:0000256" key="2">
    <source>
        <dbReference type="ARBA" id="ARBA00009854"/>
    </source>
</evidence>
<dbReference type="NCBIfam" id="TIGR03802">
    <property type="entry name" value="Asp_Ala_antiprt"/>
    <property type="match status" value="1"/>
</dbReference>
<dbReference type="NCBIfam" id="TIGR01625">
    <property type="entry name" value="YidE_YbjL_dupl"/>
    <property type="match status" value="1"/>
</dbReference>
<dbReference type="AlphaFoldDB" id="A0A9D1UWB9"/>
<keyword evidence="4" id="KW-1003">Cell membrane</keyword>
<dbReference type="Proteomes" id="UP000823963">
    <property type="component" value="Unassembled WGS sequence"/>
</dbReference>
<feature type="transmembrane region" description="Helical" evidence="8">
    <location>
        <begin position="90"/>
        <end position="112"/>
    </location>
</feature>
<dbReference type="Pfam" id="PF06826">
    <property type="entry name" value="Asp-Al_Ex"/>
    <property type="match status" value="2"/>
</dbReference>
<keyword evidence="6 8" id="KW-1133">Transmembrane helix</keyword>
<evidence type="ECO:0000256" key="4">
    <source>
        <dbReference type="ARBA" id="ARBA00022475"/>
    </source>
</evidence>
<feature type="transmembrane region" description="Helical" evidence="8">
    <location>
        <begin position="65"/>
        <end position="83"/>
    </location>
</feature>
<comment type="caution">
    <text evidence="10">The sequence shown here is derived from an EMBL/GenBank/DDBJ whole genome shotgun (WGS) entry which is preliminary data.</text>
</comment>
<dbReference type="PANTHER" id="PTHR30445:SF9">
    <property type="match status" value="1"/>
</dbReference>
<evidence type="ECO:0000256" key="1">
    <source>
        <dbReference type="ARBA" id="ARBA00004651"/>
    </source>
</evidence>
<reference evidence="10" key="1">
    <citation type="journal article" date="2021" name="PeerJ">
        <title>Extensive microbial diversity within the chicken gut microbiome revealed by metagenomics and culture.</title>
        <authorList>
            <person name="Gilroy R."/>
            <person name="Ravi A."/>
            <person name="Getino M."/>
            <person name="Pursley I."/>
            <person name="Horton D.L."/>
            <person name="Alikhan N.F."/>
            <person name="Baker D."/>
            <person name="Gharbi K."/>
            <person name="Hall N."/>
            <person name="Watson M."/>
            <person name="Adriaenssens E.M."/>
            <person name="Foster-Nyarko E."/>
            <person name="Jarju S."/>
            <person name="Secka A."/>
            <person name="Antonio M."/>
            <person name="Oren A."/>
            <person name="Chaudhuri R.R."/>
            <person name="La Ragione R."/>
            <person name="Hildebrand F."/>
            <person name="Pallen M.J."/>
        </authorList>
    </citation>
    <scope>NUCLEOTIDE SEQUENCE</scope>
    <source>
        <strain evidence="10">6627</strain>
    </source>
</reference>
<organism evidence="10 11">
    <name type="scientific">Candidatus Ligilactobacillus excrementigallinarum</name>
    <dbReference type="NCBI Taxonomy" id="2838641"/>
    <lineage>
        <taxon>Bacteria</taxon>
        <taxon>Bacillati</taxon>
        <taxon>Bacillota</taxon>
        <taxon>Bacilli</taxon>
        <taxon>Lactobacillales</taxon>
        <taxon>Lactobacillaceae</taxon>
        <taxon>Ligilactobacillus</taxon>
    </lineage>
</organism>
<keyword evidence="7 8" id="KW-0472">Membrane</keyword>
<dbReference type="GO" id="GO:0022857">
    <property type="term" value="F:transmembrane transporter activity"/>
    <property type="evidence" value="ECO:0007669"/>
    <property type="project" value="InterPro"/>
</dbReference>
<evidence type="ECO:0000256" key="5">
    <source>
        <dbReference type="ARBA" id="ARBA00022692"/>
    </source>
</evidence>
<dbReference type="InterPro" id="IPR022457">
    <property type="entry name" value="Asp_Ala_antiprt"/>
</dbReference>
<keyword evidence="3" id="KW-0813">Transport</keyword>
<feature type="transmembrane region" description="Helical" evidence="8">
    <location>
        <begin position="445"/>
        <end position="466"/>
    </location>
</feature>
<sequence>MWKEVVNFLTSNPSIAVFICLGLGYLIGRIHIKSFKVGSTVGVLIVGLIVGQIANFDIPNIVKNIFFDLFIFTIGYEVGPAFVRSFKSNGLRLIIDGVFFSVIAFIFSLIIFKVFHVGRGEGAGIIAGALTQSAVIGTSASSINALNISHAAKVLLNSKVAIAYAITYVFGTAGVIIFIKDIAPKILHVDLKEETKKLIEKLHYKGNSSSNSISTNPINIRAFNINNDANIVNWTVKKFEHKFKNKIVIEKIFDKNGSSVAFDSSTTLEPNMKISLIGNTDNFKQADTNIGNEIFDDKYKKINIIQKDIKLTKVFNLPSLQELVDKSIVITKAMDENDKNFDDFSKLKTGDKISILGPENSINHVISSLGYVCDDGNVTDVSFLSIGIIIGILIGSIVIAIKKVPLTLGTGGGALFAGLFLGWWQDKNPKIGNIPSSVRWLLKSLGLNLFIGCVGLSAGAAFIPALKQMGWQVLLIGAVVSILPFLATLLFGKFVLKLNAVDNIGGLCGSGTITAALNAVTEQEGSSIFALSYTPTYAIGNILITIMGPLIIALL</sequence>
<evidence type="ECO:0000313" key="11">
    <source>
        <dbReference type="Proteomes" id="UP000823963"/>
    </source>
</evidence>
<feature type="transmembrane region" description="Helical" evidence="8">
    <location>
        <begin position="381"/>
        <end position="401"/>
    </location>
</feature>
<feature type="transmembrane region" description="Helical" evidence="8">
    <location>
        <begin position="536"/>
        <end position="554"/>
    </location>
</feature>
<feature type="domain" description="YidE/YbjL duplication" evidence="9">
    <location>
        <begin position="17"/>
        <end position="180"/>
    </location>
</feature>
<feature type="transmembrane region" description="Helical" evidence="8">
    <location>
        <begin position="35"/>
        <end position="53"/>
    </location>
</feature>
<comment type="similarity">
    <text evidence="2">Belongs to the AAE transporter (TC 2.A.81) family.</text>
</comment>
<evidence type="ECO:0000256" key="6">
    <source>
        <dbReference type="ARBA" id="ARBA00022989"/>
    </source>
</evidence>
<dbReference type="GO" id="GO:0005886">
    <property type="term" value="C:plasma membrane"/>
    <property type="evidence" value="ECO:0007669"/>
    <property type="project" value="UniProtKB-SubCell"/>
</dbReference>
<evidence type="ECO:0000256" key="8">
    <source>
        <dbReference type="SAM" id="Phobius"/>
    </source>
</evidence>
<evidence type="ECO:0000256" key="7">
    <source>
        <dbReference type="ARBA" id="ARBA00023136"/>
    </source>
</evidence>
<gene>
    <name evidence="10" type="primary">aspT</name>
    <name evidence="10" type="ORF">H9861_02645</name>
</gene>
<feature type="domain" description="YidE/YbjL duplication" evidence="9">
    <location>
        <begin position="383"/>
        <end position="551"/>
    </location>
</feature>
<protein>
    <submittedName>
        <fullName evidence="10">Aspartate-alanine antiporter</fullName>
    </submittedName>
</protein>
<accession>A0A9D1UWB9</accession>
<name>A0A9D1UWB9_9LACO</name>
<dbReference type="InterPro" id="IPR050144">
    <property type="entry name" value="AAE_transporter"/>
</dbReference>
<proteinExistence type="inferred from homology"/>
<feature type="transmembrane region" description="Helical" evidence="8">
    <location>
        <begin position="408"/>
        <end position="425"/>
    </location>
</feature>
<evidence type="ECO:0000259" key="9">
    <source>
        <dbReference type="Pfam" id="PF06826"/>
    </source>
</evidence>
<dbReference type="PANTHER" id="PTHR30445">
    <property type="entry name" value="K(+)_H(+) ANTIPORTER SUBUNIT KHTT"/>
    <property type="match status" value="1"/>
</dbReference>
<comment type="subcellular location">
    <subcellularLocation>
        <location evidence="1">Cell membrane</location>
        <topology evidence="1">Multi-pass membrane protein</topology>
    </subcellularLocation>
</comment>
<reference evidence="10" key="2">
    <citation type="submission" date="2021-04" db="EMBL/GenBank/DDBJ databases">
        <authorList>
            <person name="Gilroy R."/>
        </authorList>
    </citation>
    <scope>NUCLEOTIDE SEQUENCE</scope>
    <source>
        <strain evidence="10">6627</strain>
    </source>
</reference>
<keyword evidence="5 8" id="KW-0812">Transmembrane</keyword>
<dbReference type="EMBL" id="DXFP01000020">
    <property type="protein sequence ID" value="HIX01633.1"/>
    <property type="molecule type" value="Genomic_DNA"/>
</dbReference>
<feature type="transmembrane region" description="Helical" evidence="8">
    <location>
        <begin position="473"/>
        <end position="496"/>
    </location>
</feature>
<dbReference type="InterPro" id="IPR006512">
    <property type="entry name" value="YidE_YbjL"/>
</dbReference>